<dbReference type="AlphaFoldDB" id="A0A397VRR4"/>
<evidence type="ECO:0000313" key="1">
    <source>
        <dbReference type="EMBL" id="RIB24441.1"/>
    </source>
</evidence>
<accession>A0A397VRR4</accession>
<gene>
    <name evidence="1" type="ORF">C2G38_2168567</name>
</gene>
<keyword evidence="2" id="KW-1185">Reference proteome</keyword>
<protein>
    <submittedName>
        <fullName evidence="1">Uncharacterized protein</fullName>
    </submittedName>
</protein>
<name>A0A397VRR4_9GLOM</name>
<comment type="caution">
    <text evidence="1">The sequence shown here is derived from an EMBL/GenBank/DDBJ whole genome shotgun (WGS) entry which is preliminary data.</text>
</comment>
<sequence>MFLFSTEKLKWFYENEDTNYRRPIMFPDNNSHIIEYCQIKITKNINIMVDSEFRSLLKKYKLFVKKEEVYYDQDKYLLKFYFPTTKEKTQISKINIFTTSTNATSNFSNSYEITFDKDFYQLKLVSKKCRKMYHMVFAIYGTKYYLIENLDSYSSLPKKFPFQIYSNMEGKFHLKILDTQQAKNYINKEKEDETGVFFDDNDPRNLSK</sequence>
<organism evidence="1 2">
    <name type="scientific">Gigaspora rosea</name>
    <dbReference type="NCBI Taxonomy" id="44941"/>
    <lineage>
        <taxon>Eukaryota</taxon>
        <taxon>Fungi</taxon>
        <taxon>Fungi incertae sedis</taxon>
        <taxon>Mucoromycota</taxon>
        <taxon>Glomeromycotina</taxon>
        <taxon>Glomeromycetes</taxon>
        <taxon>Diversisporales</taxon>
        <taxon>Gigasporaceae</taxon>
        <taxon>Gigaspora</taxon>
    </lineage>
</organism>
<dbReference type="EMBL" id="QKWP01000216">
    <property type="protein sequence ID" value="RIB24441.1"/>
    <property type="molecule type" value="Genomic_DNA"/>
</dbReference>
<dbReference type="OrthoDB" id="2343099at2759"/>
<dbReference type="Proteomes" id="UP000266673">
    <property type="component" value="Unassembled WGS sequence"/>
</dbReference>
<proteinExistence type="predicted"/>
<evidence type="ECO:0000313" key="2">
    <source>
        <dbReference type="Proteomes" id="UP000266673"/>
    </source>
</evidence>
<reference evidence="1 2" key="1">
    <citation type="submission" date="2018-06" db="EMBL/GenBank/DDBJ databases">
        <title>Comparative genomics reveals the genomic features of Rhizophagus irregularis, R. cerebriforme, R. diaphanum and Gigaspora rosea, and their symbiotic lifestyle signature.</title>
        <authorList>
            <person name="Morin E."/>
            <person name="San Clemente H."/>
            <person name="Chen E.C.H."/>
            <person name="De La Providencia I."/>
            <person name="Hainaut M."/>
            <person name="Kuo A."/>
            <person name="Kohler A."/>
            <person name="Murat C."/>
            <person name="Tang N."/>
            <person name="Roy S."/>
            <person name="Loubradou J."/>
            <person name="Henrissat B."/>
            <person name="Grigoriev I.V."/>
            <person name="Corradi N."/>
            <person name="Roux C."/>
            <person name="Martin F.M."/>
        </authorList>
    </citation>
    <scope>NUCLEOTIDE SEQUENCE [LARGE SCALE GENOMIC DNA]</scope>
    <source>
        <strain evidence="1 2">DAOM 194757</strain>
    </source>
</reference>